<organism evidence="4 5">
    <name type="scientific">Ceratopteris richardii</name>
    <name type="common">Triangle waterfern</name>
    <dbReference type="NCBI Taxonomy" id="49495"/>
    <lineage>
        <taxon>Eukaryota</taxon>
        <taxon>Viridiplantae</taxon>
        <taxon>Streptophyta</taxon>
        <taxon>Embryophyta</taxon>
        <taxon>Tracheophyta</taxon>
        <taxon>Polypodiopsida</taxon>
        <taxon>Polypodiidae</taxon>
        <taxon>Polypodiales</taxon>
        <taxon>Pteridineae</taxon>
        <taxon>Pteridaceae</taxon>
        <taxon>Parkerioideae</taxon>
        <taxon>Ceratopteris</taxon>
    </lineage>
</organism>
<evidence type="ECO:0000259" key="3">
    <source>
        <dbReference type="PROSITE" id="PS50089"/>
    </source>
</evidence>
<dbReference type="GO" id="GO:0004842">
    <property type="term" value="F:ubiquitin-protein transferase activity"/>
    <property type="evidence" value="ECO:0007669"/>
    <property type="project" value="InterPro"/>
</dbReference>
<dbReference type="InterPro" id="IPR044274">
    <property type="entry name" value="RFI2"/>
</dbReference>
<accession>A0A8T2SMQ6</accession>
<dbReference type="OMA" id="CRHTENG"/>
<dbReference type="InterPro" id="IPR001841">
    <property type="entry name" value="Znf_RING"/>
</dbReference>
<dbReference type="Pfam" id="PF13639">
    <property type="entry name" value="zf-RING_2"/>
    <property type="match status" value="1"/>
</dbReference>
<evidence type="ECO:0000256" key="2">
    <source>
        <dbReference type="SAM" id="MobiDB-lite"/>
    </source>
</evidence>
<name>A0A8T2SMQ6_CERRI</name>
<keyword evidence="1" id="KW-0863">Zinc-finger</keyword>
<keyword evidence="5" id="KW-1185">Reference proteome</keyword>
<dbReference type="PANTHER" id="PTHR46798">
    <property type="entry name" value="OS09G0511500 PROTEIN"/>
    <property type="match status" value="1"/>
</dbReference>
<dbReference type="PROSITE" id="PS50089">
    <property type="entry name" value="ZF_RING_2"/>
    <property type="match status" value="1"/>
</dbReference>
<dbReference type="PANTHER" id="PTHR46798:SF3">
    <property type="entry name" value="RING FINGER FAMILY PROTEIN"/>
    <property type="match status" value="1"/>
</dbReference>
<proteinExistence type="predicted"/>
<sequence length="380" mass="42193">MAASKSEISQGQLSCSVCLEVVTDASHRSIARLTCGHQFHLDCIGSAFNAKGSMQCPNCRHVENGRWLYGSGGHRCDDPFLEDIIIEEEYDLFPGPELLPHEYLFGHAQWRPFERSYAQLSLLLGDSNHQQYVMIDNNHQLLDHADLVVNVLVGENLGSNESSQPFPLVLAPIVMHASGAGENVRGQERTANTHRGVNNQRRVSPRMQPGYQSPTTSAPIAGAMGGPRPSERSRRHRENHSVDVLSQARYHGRQQSFTPSQMVDNYGGSQFAPAWNGAAQSVVQNASRESEPRTNVTYAPRRQEGPSVFRQYPSERAPSAFQQFPSEAEGQRWAPPPLTGLYGTHVQIPNSAVSGDLHAFQPYHYLEDIDPQLRPNVPPR</sequence>
<dbReference type="AlphaFoldDB" id="A0A8T2SMQ6"/>
<dbReference type="EMBL" id="CM035424">
    <property type="protein sequence ID" value="KAH7352808.1"/>
    <property type="molecule type" value="Genomic_DNA"/>
</dbReference>
<dbReference type="EMBL" id="CM035424">
    <property type="protein sequence ID" value="KAH7352811.1"/>
    <property type="molecule type" value="Genomic_DNA"/>
</dbReference>
<dbReference type="OrthoDB" id="8062037at2759"/>
<reference evidence="4" key="1">
    <citation type="submission" date="2021-08" db="EMBL/GenBank/DDBJ databases">
        <title>WGS assembly of Ceratopteris richardii.</title>
        <authorList>
            <person name="Marchant D.B."/>
            <person name="Chen G."/>
            <person name="Jenkins J."/>
            <person name="Shu S."/>
            <person name="Leebens-Mack J."/>
            <person name="Grimwood J."/>
            <person name="Schmutz J."/>
            <person name="Soltis P."/>
            <person name="Soltis D."/>
            <person name="Chen Z.-H."/>
        </authorList>
    </citation>
    <scope>NUCLEOTIDE SEQUENCE</scope>
    <source>
        <strain evidence="4">Whitten #5841</strain>
        <tissue evidence="4">Leaf</tissue>
    </source>
</reference>
<keyword evidence="1" id="KW-0479">Metal-binding</keyword>
<gene>
    <name evidence="4" type="ORF">KP509_19G065400</name>
</gene>
<dbReference type="GO" id="GO:0008270">
    <property type="term" value="F:zinc ion binding"/>
    <property type="evidence" value="ECO:0007669"/>
    <property type="project" value="UniProtKB-KW"/>
</dbReference>
<feature type="compositionally biased region" description="Polar residues" evidence="2">
    <location>
        <begin position="189"/>
        <end position="202"/>
    </location>
</feature>
<dbReference type="CDD" id="cd16448">
    <property type="entry name" value="RING-H2"/>
    <property type="match status" value="1"/>
</dbReference>
<dbReference type="Proteomes" id="UP000825935">
    <property type="component" value="Chromosome 19"/>
</dbReference>
<feature type="region of interest" description="Disordered" evidence="2">
    <location>
        <begin position="184"/>
        <end position="254"/>
    </location>
</feature>
<evidence type="ECO:0000256" key="1">
    <source>
        <dbReference type="PROSITE-ProRule" id="PRU00175"/>
    </source>
</evidence>
<keyword evidence="1" id="KW-0862">Zinc</keyword>
<dbReference type="Gene3D" id="3.30.40.10">
    <property type="entry name" value="Zinc/RING finger domain, C3HC4 (zinc finger)"/>
    <property type="match status" value="1"/>
</dbReference>
<dbReference type="InterPro" id="IPR013083">
    <property type="entry name" value="Znf_RING/FYVE/PHD"/>
</dbReference>
<dbReference type="SUPFAM" id="SSF57850">
    <property type="entry name" value="RING/U-box"/>
    <property type="match status" value="1"/>
</dbReference>
<comment type="caution">
    <text evidence="4">The sequence shown here is derived from an EMBL/GenBank/DDBJ whole genome shotgun (WGS) entry which is preliminary data.</text>
</comment>
<protein>
    <recommendedName>
        <fullName evidence="3">RING-type domain-containing protein</fullName>
    </recommendedName>
</protein>
<evidence type="ECO:0000313" key="4">
    <source>
        <dbReference type="EMBL" id="KAH7352811.1"/>
    </source>
</evidence>
<feature type="domain" description="RING-type" evidence="3">
    <location>
        <begin position="15"/>
        <end position="60"/>
    </location>
</feature>
<dbReference type="SMART" id="SM00184">
    <property type="entry name" value="RING"/>
    <property type="match status" value="1"/>
</dbReference>
<evidence type="ECO:0000313" key="5">
    <source>
        <dbReference type="Proteomes" id="UP000825935"/>
    </source>
</evidence>